<dbReference type="AlphaFoldDB" id="A0A0E9VPE7"/>
<reference evidence="1" key="1">
    <citation type="submission" date="2014-11" db="EMBL/GenBank/DDBJ databases">
        <authorList>
            <person name="Amaro Gonzalez C."/>
        </authorList>
    </citation>
    <scope>NUCLEOTIDE SEQUENCE</scope>
</reference>
<proteinExistence type="predicted"/>
<reference evidence="1" key="2">
    <citation type="journal article" date="2015" name="Fish Shellfish Immunol.">
        <title>Early steps in the European eel (Anguilla anguilla)-Vibrio vulnificus interaction in the gills: Role of the RtxA13 toxin.</title>
        <authorList>
            <person name="Callol A."/>
            <person name="Pajuelo D."/>
            <person name="Ebbesson L."/>
            <person name="Teles M."/>
            <person name="MacKenzie S."/>
            <person name="Amaro C."/>
        </authorList>
    </citation>
    <scope>NUCLEOTIDE SEQUENCE</scope>
</reference>
<evidence type="ECO:0000313" key="1">
    <source>
        <dbReference type="EMBL" id="JAH79128.1"/>
    </source>
</evidence>
<dbReference type="EMBL" id="GBXM01029449">
    <property type="protein sequence ID" value="JAH79128.1"/>
    <property type="molecule type" value="Transcribed_RNA"/>
</dbReference>
<organism evidence="1">
    <name type="scientific">Anguilla anguilla</name>
    <name type="common">European freshwater eel</name>
    <name type="synonym">Muraena anguilla</name>
    <dbReference type="NCBI Taxonomy" id="7936"/>
    <lineage>
        <taxon>Eukaryota</taxon>
        <taxon>Metazoa</taxon>
        <taxon>Chordata</taxon>
        <taxon>Craniata</taxon>
        <taxon>Vertebrata</taxon>
        <taxon>Euteleostomi</taxon>
        <taxon>Actinopterygii</taxon>
        <taxon>Neopterygii</taxon>
        <taxon>Teleostei</taxon>
        <taxon>Anguilliformes</taxon>
        <taxon>Anguillidae</taxon>
        <taxon>Anguilla</taxon>
    </lineage>
</organism>
<protein>
    <submittedName>
        <fullName evidence="1">Uncharacterized protein</fullName>
    </submittedName>
</protein>
<sequence>MQQCCIAKECLFHLPQTVGGDAMRLKHFLVIMSGPS</sequence>
<name>A0A0E9VPE7_ANGAN</name>
<accession>A0A0E9VPE7</accession>